<comment type="catalytic activity">
    <reaction evidence="1">
        <text>3-hydroxy-2-methylpropanoyl-CoA + H2O = 3-hydroxy-2-methylpropanoate + CoA + H(+)</text>
        <dbReference type="Rhea" id="RHEA:20888"/>
        <dbReference type="ChEBI" id="CHEBI:11805"/>
        <dbReference type="ChEBI" id="CHEBI:15377"/>
        <dbReference type="ChEBI" id="CHEBI:15378"/>
        <dbReference type="ChEBI" id="CHEBI:57287"/>
        <dbReference type="ChEBI" id="CHEBI:57340"/>
        <dbReference type="EC" id="3.1.2.4"/>
    </reaction>
</comment>
<keyword evidence="6" id="KW-1185">Reference proteome</keyword>
<dbReference type="STRING" id="1921510.BSL82_16450"/>
<organism evidence="5 6">
    <name type="scientific">Tardibacter chloracetimidivorans</name>
    <dbReference type="NCBI Taxonomy" id="1921510"/>
    <lineage>
        <taxon>Bacteria</taxon>
        <taxon>Pseudomonadati</taxon>
        <taxon>Pseudomonadota</taxon>
        <taxon>Alphaproteobacteria</taxon>
        <taxon>Sphingomonadales</taxon>
        <taxon>Sphingomonadaceae</taxon>
        <taxon>Tardibacter</taxon>
    </lineage>
</organism>
<dbReference type="OrthoDB" id="9790967at2"/>
<dbReference type="NCBIfam" id="NF004127">
    <property type="entry name" value="PRK05617.1"/>
    <property type="match status" value="1"/>
</dbReference>
<dbReference type="Proteomes" id="UP000182063">
    <property type="component" value="Chromosome"/>
</dbReference>
<sequence>MTADVTIRAHGRVGHITLTRPRAINALTLEMCEAISAALLEWRTDPAVEAVIVDHGEGRGFCAGGDVRTAVEHGPDATRRFFHAEYRMNHLMFGYPKPIAVFMDGITMGGGVGVALPCRYRIATENTVFAMPEATIGLFPDVGAGWYLSRLPDRVGQFMALTTARLDGAECLDLGLASHYLPSNALSGVKAAIASQPHYIDQLLRTSDVVAPPARIERNRPHIARLFASDRLEDILAALEEDGSEWAEKELRTIGAKSPTSCKVALRLLAHGAEQRDFTDEMRLEYAIAAHMAASHDFIEGVRALLIEKDNAPVWKPARPEDVSDAMIDAMFAPLPKAEEWTPFEGLGDHGYM</sequence>
<dbReference type="PANTHER" id="PTHR43176">
    <property type="entry name" value="3-HYDROXYISOBUTYRYL-COA HYDROLASE-RELATED"/>
    <property type="match status" value="1"/>
</dbReference>
<feature type="domain" description="Enoyl-CoA hydratase/isomerase" evidence="4">
    <location>
        <begin position="13"/>
        <end position="332"/>
    </location>
</feature>
<protein>
    <recommendedName>
        <fullName evidence="2">3-hydroxyisobutyryl-CoA hydrolase</fullName>
        <ecNumber evidence="2">3.1.2.4</ecNumber>
    </recommendedName>
</protein>
<dbReference type="KEGG" id="sphj:BSL82_16450"/>
<dbReference type="Pfam" id="PF16113">
    <property type="entry name" value="ECH_2"/>
    <property type="match status" value="1"/>
</dbReference>
<dbReference type="InterPro" id="IPR029045">
    <property type="entry name" value="ClpP/crotonase-like_dom_sf"/>
</dbReference>
<gene>
    <name evidence="5" type="ORF">BSL82_16450</name>
</gene>
<evidence type="ECO:0000256" key="1">
    <source>
        <dbReference type="ARBA" id="ARBA00001709"/>
    </source>
</evidence>
<reference evidence="6" key="1">
    <citation type="submission" date="2016-11" db="EMBL/GenBank/DDBJ databases">
        <title>Complete Genome Sequence of alachlor-degrading Sphingomonas sp. strain JJ-A5.</title>
        <authorList>
            <person name="Lee H."/>
            <person name="Ka J.-O."/>
        </authorList>
    </citation>
    <scope>NUCLEOTIDE SEQUENCE [LARGE SCALE GENOMIC DNA]</scope>
    <source>
        <strain evidence="6">JJ-A5</strain>
    </source>
</reference>
<dbReference type="PANTHER" id="PTHR43176:SF3">
    <property type="entry name" value="3-HYDROXYISOBUTYRYL-COA HYDROLASE, MITOCHONDRIAL"/>
    <property type="match status" value="1"/>
</dbReference>
<dbReference type="InterPro" id="IPR032259">
    <property type="entry name" value="HIBYL-CoA-H"/>
</dbReference>
<evidence type="ECO:0000313" key="6">
    <source>
        <dbReference type="Proteomes" id="UP000182063"/>
    </source>
</evidence>
<dbReference type="CDD" id="cd06558">
    <property type="entry name" value="crotonase-like"/>
    <property type="match status" value="1"/>
</dbReference>
<evidence type="ECO:0000256" key="2">
    <source>
        <dbReference type="ARBA" id="ARBA00011915"/>
    </source>
</evidence>
<evidence type="ECO:0000259" key="4">
    <source>
        <dbReference type="Pfam" id="PF16113"/>
    </source>
</evidence>
<dbReference type="EC" id="3.1.2.4" evidence="2"/>
<dbReference type="GO" id="GO:0006574">
    <property type="term" value="P:L-valine catabolic process"/>
    <property type="evidence" value="ECO:0007669"/>
    <property type="project" value="TreeGrafter"/>
</dbReference>
<keyword evidence="3" id="KW-0378">Hydrolase</keyword>
<dbReference type="GO" id="GO:0003860">
    <property type="term" value="F:3-hydroxyisobutyryl-CoA hydrolase activity"/>
    <property type="evidence" value="ECO:0007669"/>
    <property type="project" value="UniProtKB-EC"/>
</dbReference>
<evidence type="ECO:0000313" key="5">
    <source>
        <dbReference type="EMBL" id="API61223.1"/>
    </source>
</evidence>
<accession>A0A1L4A022</accession>
<name>A0A1L4A022_9SPHN</name>
<evidence type="ECO:0000256" key="3">
    <source>
        <dbReference type="ARBA" id="ARBA00022801"/>
    </source>
</evidence>
<dbReference type="RefSeq" id="WP_072598851.1">
    <property type="nucleotide sequence ID" value="NZ_CP018221.1"/>
</dbReference>
<dbReference type="SUPFAM" id="SSF52096">
    <property type="entry name" value="ClpP/crotonase"/>
    <property type="match status" value="1"/>
</dbReference>
<proteinExistence type="predicted"/>
<dbReference type="EMBL" id="CP018221">
    <property type="protein sequence ID" value="API61223.1"/>
    <property type="molecule type" value="Genomic_DNA"/>
</dbReference>
<dbReference type="AlphaFoldDB" id="A0A1L4A022"/>
<dbReference type="InterPro" id="IPR045004">
    <property type="entry name" value="ECH_dom"/>
</dbReference>
<dbReference type="Gene3D" id="3.90.226.10">
    <property type="entry name" value="2-enoyl-CoA Hydratase, Chain A, domain 1"/>
    <property type="match status" value="1"/>
</dbReference>